<keyword evidence="1" id="KW-0812">Transmembrane</keyword>
<dbReference type="Proteomes" id="UP000177197">
    <property type="component" value="Unassembled WGS sequence"/>
</dbReference>
<feature type="transmembrane region" description="Helical" evidence="1">
    <location>
        <begin position="41"/>
        <end position="60"/>
    </location>
</feature>
<name>A0A1F5CC36_9BACT</name>
<keyword evidence="1" id="KW-0472">Membrane</keyword>
<evidence type="ECO:0000313" key="2">
    <source>
        <dbReference type="EMBL" id="OGD40426.1"/>
    </source>
</evidence>
<proteinExistence type="predicted"/>
<reference evidence="2 3" key="1">
    <citation type="journal article" date="2016" name="Nat. Commun.">
        <title>Thousands of microbial genomes shed light on interconnected biogeochemical processes in an aquifer system.</title>
        <authorList>
            <person name="Anantharaman K."/>
            <person name="Brown C.T."/>
            <person name="Hug L.A."/>
            <person name="Sharon I."/>
            <person name="Castelle C.J."/>
            <person name="Probst A.J."/>
            <person name="Thomas B.C."/>
            <person name="Singh A."/>
            <person name="Wilkins M.J."/>
            <person name="Karaoz U."/>
            <person name="Brodie E.L."/>
            <person name="Williams K.H."/>
            <person name="Hubbard S.S."/>
            <person name="Banfield J.F."/>
        </authorList>
    </citation>
    <scope>NUCLEOTIDE SEQUENCE [LARGE SCALE GENOMIC DNA]</scope>
</reference>
<feature type="transmembrane region" description="Helical" evidence="1">
    <location>
        <begin position="12"/>
        <end position="29"/>
    </location>
</feature>
<organism evidence="2 3">
    <name type="scientific">Candidatus Azambacteria bacterium RIFCSPLOWO2_02_FULL_44_14</name>
    <dbReference type="NCBI Taxonomy" id="1797306"/>
    <lineage>
        <taxon>Bacteria</taxon>
        <taxon>Candidatus Azamiibacteriota</taxon>
    </lineage>
</organism>
<accession>A0A1F5CC36</accession>
<evidence type="ECO:0000256" key="1">
    <source>
        <dbReference type="SAM" id="Phobius"/>
    </source>
</evidence>
<sequence length="71" mass="8252">MFEAKLLKRVFIVLFVAIWLFFFLVLWRAELIDMITVTGATLYAAVIAEIIFAIVLEPIIKKIRKKLKKPS</sequence>
<comment type="caution">
    <text evidence="2">The sequence shown here is derived from an EMBL/GenBank/DDBJ whole genome shotgun (WGS) entry which is preliminary data.</text>
</comment>
<dbReference type="EMBL" id="MEYV01000009">
    <property type="protein sequence ID" value="OGD40426.1"/>
    <property type="molecule type" value="Genomic_DNA"/>
</dbReference>
<keyword evidence="1" id="KW-1133">Transmembrane helix</keyword>
<evidence type="ECO:0000313" key="3">
    <source>
        <dbReference type="Proteomes" id="UP000177197"/>
    </source>
</evidence>
<protein>
    <submittedName>
        <fullName evidence="2">Uncharacterized protein</fullName>
    </submittedName>
</protein>
<dbReference type="AlphaFoldDB" id="A0A1F5CC36"/>
<gene>
    <name evidence="2" type="ORF">A3I30_01300</name>
</gene>